<comment type="caution">
    <text evidence="1">The sequence shown here is derived from an EMBL/GenBank/DDBJ whole genome shotgun (WGS) entry which is preliminary data.</text>
</comment>
<organism evidence="1 2">
    <name type="scientific">Zalaria obscura</name>
    <dbReference type="NCBI Taxonomy" id="2024903"/>
    <lineage>
        <taxon>Eukaryota</taxon>
        <taxon>Fungi</taxon>
        <taxon>Dikarya</taxon>
        <taxon>Ascomycota</taxon>
        <taxon>Pezizomycotina</taxon>
        <taxon>Dothideomycetes</taxon>
        <taxon>Dothideomycetidae</taxon>
        <taxon>Dothideales</taxon>
        <taxon>Zalariaceae</taxon>
        <taxon>Zalaria</taxon>
    </lineage>
</organism>
<sequence length="86" mass="9573">MAVWRGARSKMRTQYKRRLRDAQIRVADGHLTNTESASPPLMTSPSPKMVVSDALQAGKHRKMSCTAAEAPSPRQSNIPRNAPRME</sequence>
<gene>
    <name evidence="1" type="ORF">M8818_000709</name>
</gene>
<name>A0ACC3SMK0_9PEZI</name>
<accession>A0ACC3SMK0</accession>
<dbReference type="EMBL" id="JAMKPW020000003">
    <property type="protein sequence ID" value="KAK8219735.1"/>
    <property type="molecule type" value="Genomic_DNA"/>
</dbReference>
<keyword evidence="2" id="KW-1185">Reference proteome</keyword>
<evidence type="ECO:0000313" key="2">
    <source>
        <dbReference type="Proteomes" id="UP001320706"/>
    </source>
</evidence>
<dbReference type="Proteomes" id="UP001320706">
    <property type="component" value="Unassembled WGS sequence"/>
</dbReference>
<evidence type="ECO:0000313" key="1">
    <source>
        <dbReference type="EMBL" id="KAK8219735.1"/>
    </source>
</evidence>
<proteinExistence type="predicted"/>
<protein>
    <submittedName>
        <fullName evidence="1">Uncharacterized protein</fullName>
    </submittedName>
</protein>
<reference evidence="1" key="1">
    <citation type="submission" date="2024-02" db="EMBL/GenBank/DDBJ databases">
        <title>Metagenome Assembled Genome of Zalaria obscura JY119.</title>
        <authorList>
            <person name="Vighnesh L."/>
            <person name="Jagadeeshwari U."/>
            <person name="Venkata Ramana C."/>
            <person name="Sasikala C."/>
        </authorList>
    </citation>
    <scope>NUCLEOTIDE SEQUENCE</scope>
    <source>
        <strain evidence="1">JY119</strain>
    </source>
</reference>